<dbReference type="InterPro" id="IPR052919">
    <property type="entry name" value="TA_system_RNase"/>
</dbReference>
<evidence type="ECO:0000256" key="1">
    <source>
        <dbReference type="ARBA" id="ARBA00022722"/>
    </source>
</evidence>
<feature type="domain" description="PIN" evidence="5">
    <location>
        <begin position="4"/>
        <end position="123"/>
    </location>
</feature>
<dbReference type="InterPro" id="IPR029060">
    <property type="entry name" value="PIN-like_dom_sf"/>
</dbReference>
<accession>A0ABW7QBR9</accession>
<reference evidence="6 7" key="1">
    <citation type="submission" date="2024-09" db="EMBL/GenBank/DDBJ databases">
        <authorList>
            <person name="Pan X."/>
        </authorList>
    </citation>
    <scope>NUCLEOTIDE SEQUENCE [LARGE SCALE GENOMIC DNA]</scope>
    <source>
        <strain evidence="6 7">B2969</strain>
    </source>
</reference>
<keyword evidence="7" id="KW-1185">Reference proteome</keyword>
<dbReference type="InterPro" id="IPR002716">
    <property type="entry name" value="PIN_dom"/>
</dbReference>
<keyword evidence="2" id="KW-0479">Metal-binding</keyword>
<dbReference type="PANTHER" id="PTHR36173:SF2">
    <property type="entry name" value="RIBONUCLEASE VAPC16"/>
    <property type="match status" value="1"/>
</dbReference>
<dbReference type="PANTHER" id="PTHR36173">
    <property type="entry name" value="RIBONUCLEASE VAPC16-RELATED"/>
    <property type="match status" value="1"/>
</dbReference>
<dbReference type="EMBL" id="JBIQWL010000003">
    <property type="protein sequence ID" value="MFH8250919.1"/>
    <property type="molecule type" value="Genomic_DNA"/>
</dbReference>
<keyword evidence="3" id="KW-0378">Hydrolase</keyword>
<dbReference type="SUPFAM" id="SSF88723">
    <property type="entry name" value="PIN domain-like"/>
    <property type="match status" value="1"/>
</dbReference>
<gene>
    <name evidence="6" type="ORF">ACH3VR_11180</name>
</gene>
<evidence type="ECO:0000313" key="6">
    <source>
        <dbReference type="EMBL" id="MFH8250919.1"/>
    </source>
</evidence>
<proteinExistence type="predicted"/>
<name>A0ABW7QBR9_9MICO</name>
<evidence type="ECO:0000256" key="3">
    <source>
        <dbReference type="ARBA" id="ARBA00022801"/>
    </source>
</evidence>
<organism evidence="6 7">
    <name type="scientific">Microbacterium alkaliflavum</name>
    <dbReference type="NCBI Taxonomy" id="3248839"/>
    <lineage>
        <taxon>Bacteria</taxon>
        <taxon>Bacillati</taxon>
        <taxon>Actinomycetota</taxon>
        <taxon>Actinomycetes</taxon>
        <taxon>Micrococcales</taxon>
        <taxon>Microbacteriaceae</taxon>
        <taxon>Microbacterium</taxon>
    </lineage>
</organism>
<dbReference type="RefSeq" id="WP_396640862.1">
    <property type="nucleotide sequence ID" value="NZ_JBIQWL010000003.1"/>
</dbReference>
<evidence type="ECO:0000259" key="5">
    <source>
        <dbReference type="Pfam" id="PF01850"/>
    </source>
</evidence>
<dbReference type="Gene3D" id="3.40.50.1010">
    <property type="entry name" value="5'-nuclease"/>
    <property type="match status" value="1"/>
</dbReference>
<evidence type="ECO:0000256" key="4">
    <source>
        <dbReference type="ARBA" id="ARBA00022842"/>
    </source>
</evidence>
<dbReference type="InterPro" id="IPR041705">
    <property type="entry name" value="PIN_Sll0205"/>
</dbReference>
<evidence type="ECO:0000256" key="2">
    <source>
        <dbReference type="ARBA" id="ARBA00022723"/>
    </source>
</evidence>
<dbReference type="CDD" id="cd09872">
    <property type="entry name" value="PIN_Sll0205-like"/>
    <property type="match status" value="1"/>
</dbReference>
<dbReference type="Proteomes" id="UP001610861">
    <property type="component" value="Unassembled WGS sequence"/>
</dbReference>
<comment type="caution">
    <text evidence="6">The sequence shown here is derived from an EMBL/GenBank/DDBJ whole genome shotgun (WGS) entry which is preliminary data.</text>
</comment>
<protein>
    <submittedName>
        <fullName evidence="6">Type II toxin-antitoxin system VapC family toxin</fullName>
    </submittedName>
</protein>
<dbReference type="Pfam" id="PF01850">
    <property type="entry name" value="PIN"/>
    <property type="match status" value="1"/>
</dbReference>
<evidence type="ECO:0000313" key="7">
    <source>
        <dbReference type="Proteomes" id="UP001610861"/>
    </source>
</evidence>
<keyword evidence="4" id="KW-0460">Magnesium</keyword>
<sequence length="129" mass="14013">MRLLLDTHALLWAVGAPARLSAEARELLEDRANELVVSSASAWEVATKFRLGKLPDAAVLVDDWAGVIGRLGAVEIAISARHALYAGSLVWEHRDPFDRVLAAQSVLESIPLVSADEVFASLAGMRVRW</sequence>
<keyword evidence="1" id="KW-0540">Nuclease</keyword>